<keyword evidence="1" id="KW-0472">Membrane</keyword>
<reference evidence="2 3" key="1">
    <citation type="journal article" date="2013" name="Int. J. Syst. Evol. Microbiol.">
        <title>Ilumatobacter nonamiense sp. nov. and Ilumatobacter coccineum sp. nov., isolated from seashore sand.</title>
        <authorList>
            <person name="Matsumoto A."/>
            <person name="Kasai H."/>
            <person name="Matsuo Y."/>
            <person name="Shizuri Y."/>
            <person name="Ichikawa N."/>
            <person name="Fujita N."/>
            <person name="Omura S."/>
            <person name="Takahashi Y."/>
        </authorList>
    </citation>
    <scope>NUCLEOTIDE SEQUENCE [LARGE SCALE GENOMIC DNA]</scope>
    <source>
        <strain evidence="3">NBRC 103263 / KCTC 29153 / YM16-304</strain>
    </source>
</reference>
<evidence type="ECO:0000313" key="3">
    <source>
        <dbReference type="Proteomes" id="UP000011863"/>
    </source>
</evidence>
<keyword evidence="3" id="KW-1185">Reference proteome</keyword>
<evidence type="ECO:0000313" key="2">
    <source>
        <dbReference type="EMBL" id="BAN02096.1"/>
    </source>
</evidence>
<feature type="transmembrane region" description="Helical" evidence="1">
    <location>
        <begin position="232"/>
        <end position="253"/>
    </location>
</feature>
<dbReference type="KEGG" id="aym:YM304_17820"/>
<feature type="transmembrane region" description="Helical" evidence="1">
    <location>
        <begin position="160"/>
        <end position="182"/>
    </location>
</feature>
<organism evidence="2 3">
    <name type="scientific">Ilumatobacter coccineus (strain NBRC 103263 / KCTC 29153 / YM16-304)</name>
    <dbReference type="NCBI Taxonomy" id="1313172"/>
    <lineage>
        <taxon>Bacteria</taxon>
        <taxon>Bacillati</taxon>
        <taxon>Actinomycetota</taxon>
        <taxon>Acidimicrobiia</taxon>
        <taxon>Acidimicrobiales</taxon>
        <taxon>Ilumatobacteraceae</taxon>
        <taxon>Ilumatobacter</taxon>
    </lineage>
</organism>
<dbReference type="AlphaFoldDB" id="A0A6C7EDN1"/>
<evidence type="ECO:0000256" key="1">
    <source>
        <dbReference type="SAM" id="Phobius"/>
    </source>
</evidence>
<name>A0A6C7EDN1_ILUCY</name>
<keyword evidence="1" id="KW-1133">Transmembrane helix</keyword>
<proteinExistence type="predicted"/>
<feature type="transmembrane region" description="Helical" evidence="1">
    <location>
        <begin position="194"/>
        <end position="217"/>
    </location>
</feature>
<accession>A0A6C7EDN1</accession>
<dbReference type="Proteomes" id="UP000011863">
    <property type="component" value="Chromosome"/>
</dbReference>
<gene>
    <name evidence="2" type="ORF">YM304_17820</name>
</gene>
<protein>
    <submittedName>
        <fullName evidence="2">Uncharacterized protein</fullName>
    </submittedName>
</protein>
<sequence>MRQYSLSAATFADGTVRPRWRPASTVVRERATGGALTNEITTPTSTGSIRSAVAHDLRGSSWTRRALLVATFAWIAYEWGAGNEAVTPWLIVQVISESSGWTSIVAAATVGFAFTACQQFASGMTAAAGFATFGQTARAAWQRLTSRLGRPPSNWNDCSWTARAVVVFTLGTTAVVLVQSVTTGEVGARRHRRVVAQAALLCGLVVGLLAAIAAALADVGRRVSWLETPTEWVLRILGNPLFWIAVVVLVALAGRFGRQRDFSDSSG</sequence>
<dbReference type="EMBL" id="AP012057">
    <property type="protein sequence ID" value="BAN02096.1"/>
    <property type="molecule type" value="Genomic_DNA"/>
</dbReference>
<keyword evidence="1" id="KW-0812">Transmembrane</keyword>